<sequence>MGAIQEIRLPDGTVVHARLSASDAYGGDDQDIGVLDGAVAKVEQLGELVRGVGQSVLDAARAARPDNATITFGVELTAKSGGALAVLASGEAKASIQVTLGWSFAGDGESTSNTNNAETSGASTGSA</sequence>
<feature type="region of interest" description="Disordered" evidence="1">
    <location>
        <begin position="105"/>
        <end position="127"/>
    </location>
</feature>
<dbReference type="AlphaFoldDB" id="A0AAU8IY78"/>
<accession>A0AAU8IY78</accession>
<feature type="domain" description="Trypsin-co-occurring" evidence="2">
    <location>
        <begin position="7"/>
        <end position="103"/>
    </location>
</feature>
<dbReference type="InterPro" id="IPR045794">
    <property type="entry name" value="Trypco1"/>
</dbReference>
<evidence type="ECO:0000313" key="3">
    <source>
        <dbReference type="EMBL" id="XCJ73182.1"/>
    </source>
</evidence>
<evidence type="ECO:0000256" key="1">
    <source>
        <dbReference type="SAM" id="MobiDB-lite"/>
    </source>
</evidence>
<dbReference type="NCBIfam" id="NF041216">
    <property type="entry name" value="CU044_2847_fam"/>
    <property type="match status" value="1"/>
</dbReference>
<dbReference type="RefSeq" id="WP_353944677.1">
    <property type="nucleotide sequence ID" value="NZ_CP159534.1"/>
</dbReference>
<organism evidence="3">
    <name type="scientific">Streptomyces tabacisoli</name>
    <dbReference type="NCBI Taxonomy" id="3156398"/>
    <lineage>
        <taxon>Bacteria</taxon>
        <taxon>Bacillati</taxon>
        <taxon>Actinomycetota</taxon>
        <taxon>Actinomycetes</taxon>
        <taxon>Kitasatosporales</taxon>
        <taxon>Streptomycetaceae</taxon>
        <taxon>Streptomyces</taxon>
    </lineage>
</organism>
<feature type="compositionally biased region" description="Polar residues" evidence="1">
    <location>
        <begin position="109"/>
        <end position="127"/>
    </location>
</feature>
<proteinExistence type="predicted"/>
<protein>
    <submittedName>
        <fullName evidence="3">CU044_2847 family protein</fullName>
    </submittedName>
</protein>
<dbReference type="EMBL" id="CP159534">
    <property type="protein sequence ID" value="XCJ73182.1"/>
    <property type="molecule type" value="Genomic_DNA"/>
</dbReference>
<name>A0AAU8IY78_9ACTN</name>
<dbReference type="Pfam" id="PF19493">
    <property type="entry name" value="Trypco1"/>
    <property type="match status" value="1"/>
</dbReference>
<dbReference type="KEGG" id="stac:ABII15_25895"/>
<gene>
    <name evidence="3" type="ORF">ABII15_25895</name>
</gene>
<evidence type="ECO:0000259" key="2">
    <source>
        <dbReference type="Pfam" id="PF19493"/>
    </source>
</evidence>
<reference evidence="3" key="1">
    <citation type="submission" date="2024-06" db="EMBL/GenBank/DDBJ databases">
        <title>Streptomyces sp. strain HUAS MG91 genome sequences.</title>
        <authorList>
            <person name="Mo P."/>
        </authorList>
    </citation>
    <scope>NUCLEOTIDE SEQUENCE</scope>
    <source>
        <strain evidence="3">HUAS MG91</strain>
    </source>
</reference>